<dbReference type="InterPro" id="IPR036188">
    <property type="entry name" value="FAD/NAD-bd_sf"/>
</dbReference>
<proteinExistence type="predicted"/>
<accession>A0ABD6AGI0</accession>
<name>A0ABD6AGI0_9EURY</name>
<evidence type="ECO:0000313" key="2">
    <source>
        <dbReference type="EMBL" id="MFC7319074.1"/>
    </source>
</evidence>
<dbReference type="GO" id="GO:0004497">
    <property type="term" value="F:monooxygenase activity"/>
    <property type="evidence" value="ECO:0007669"/>
    <property type="project" value="UniProtKB-KW"/>
</dbReference>
<dbReference type="PRINTS" id="PR00469">
    <property type="entry name" value="PNDRDTASEII"/>
</dbReference>
<dbReference type="Pfam" id="PF13738">
    <property type="entry name" value="Pyr_redox_3"/>
    <property type="match status" value="1"/>
</dbReference>
<keyword evidence="3" id="KW-1185">Reference proteome</keyword>
<dbReference type="EMBL" id="JBHTBF010000003">
    <property type="protein sequence ID" value="MFC7319074.1"/>
    <property type="molecule type" value="Genomic_DNA"/>
</dbReference>
<reference evidence="2 3" key="1">
    <citation type="journal article" date="2019" name="Int. J. Syst. Evol. Microbiol.">
        <title>The Global Catalogue of Microorganisms (GCM) 10K type strain sequencing project: providing services to taxonomists for standard genome sequencing and annotation.</title>
        <authorList>
            <consortium name="The Broad Institute Genomics Platform"/>
            <consortium name="The Broad Institute Genome Sequencing Center for Infectious Disease"/>
            <person name="Wu L."/>
            <person name="Ma J."/>
        </authorList>
    </citation>
    <scope>NUCLEOTIDE SEQUENCE [LARGE SCALE GENOMIC DNA]</scope>
    <source>
        <strain evidence="2 3">PSR21</strain>
    </source>
</reference>
<keyword evidence="1 2" id="KW-0560">Oxidoreductase</keyword>
<dbReference type="RefSeq" id="WP_276306098.1">
    <property type="nucleotide sequence ID" value="NZ_CP119993.1"/>
</dbReference>
<dbReference type="SUPFAM" id="SSF51905">
    <property type="entry name" value="FAD/NAD(P)-binding domain"/>
    <property type="match status" value="1"/>
</dbReference>
<dbReference type="InterPro" id="IPR050982">
    <property type="entry name" value="Auxin_biosynth/cation_transpt"/>
</dbReference>
<dbReference type="GeneID" id="79317735"/>
<dbReference type="PANTHER" id="PTHR43539:SF78">
    <property type="entry name" value="FLAVIN-CONTAINING MONOOXYGENASE"/>
    <property type="match status" value="1"/>
</dbReference>
<keyword evidence="2" id="KW-0503">Monooxygenase</keyword>
<evidence type="ECO:0000313" key="3">
    <source>
        <dbReference type="Proteomes" id="UP001596547"/>
    </source>
</evidence>
<dbReference type="EC" id="1.14.13.-" evidence="2"/>
<dbReference type="AlphaFoldDB" id="A0ABD6AGI0"/>
<dbReference type="PRINTS" id="PR00368">
    <property type="entry name" value="FADPNR"/>
</dbReference>
<dbReference type="Proteomes" id="UP001596547">
    <property type="component" value="Unassembled WGS sequence"/>
</dbReference>
<sequence length="396" mass="43364">MIERHNTVVIGGGQAGLATGYYLQQHDQDFVILDAGDRVGDAWRARWDSLRVFTPARYSSLPGMDVPGSPYAFPTKDEVADYLETYAQRFDLPVELGVRVDGLERSGDGFLVSAGDRRFEADNVVVAMASYQVPKVPDFASKLSDDIVQLHTSGYRNPDQLQDGGVLVVGAGNSGAEIALDVAGASRRLQARRGASRPVADGHETWLSGRDVGHVPFHIDSWVGRHLGVPFVMRVLFHRIFTTGTPIGRRIRPKVLSQGGPLVRTKPSDLAAAGVERVPRTTGVRDGRPVVGDDDVLDVENVIWCTGFRPDFSWIDLPIFDGKEQPKEPVHVRGVVPDEPGLYFVGLFFLYAMTSGLFTGVGRDAEYVVDHLTLRTRQQPPRPSYTGSADGLLQQS</sequence>
<protein>
    <submittedName>
        <fullName evidence="2">Flavin-containing monooxygenase</fullName>
        <ecNumber evidence="2">1.14.13.-</ecNumber>
    </submittedName>
</protein>
<dbReference type="PANTHER" id="PTHR43539">
    <property type="entry name" value="FLAVIN-BINDING MONOOXYGENASE-LIKE PROTEIN (AFU_ORTHOLOGUE AFUA_4G09220)"/>
    <property type="match status" value="1"/>
</dbReference>
<evidence type="ECO:0000256" key="1">
    <source>
        <dbReference type="ARBA" id="ARBA00023002"/>
    </source>
</evidence>
<gene>
    <name evidence="2" type="ORF">ACFQPE_20095</name>
</gene>
<dbReference type="Gene3D" id="3.50.50.60">
    <property type="entry name" value="FAD/NAD(P)-binding domain"/>
    <property type="match status" value="1"/>
</dbReference>
<organism evidence="2 3">
    <name type="scientific">Halomarina halobia</name>
    <dbReference type="NCBI Taxonomy" id="3033386"/>
    <lineage>
        <taxon>Archaea</taxon>
        <taxon>Methanobacteriati</taxon>
        <taxon>Methanobacteriota</taxon>
        <taxon>Stenosarchaea group</taxon>
        <taxon>Halobacteria</taxon>
        <taxon>Halobacteriales</taxon>
        <taxon>Natronomonadaceae</taxon>
        <taxon>Halomarina</taxon>
    </lineage>
</organism>
<comment type="caution">
    <text evidence="2">The sequence shown here is derived from an EMBL/GenBank/DDBJ whole genome shotgun (WGS) entry which is preliminary data.</text>
</comment>